<organism evidence="2 3">
    <name type="scientific">Actinoplanes siamensis</name>
    <dbReference type="NCBI Taxonomy" id="1223317"/>
    <lineage>
        <taxon>Bacteria</taxon>
        <taxon>Bacillati</taxon>
        <taxon>Actinomycetota</taxon>
        <taxon>Actinomycetes</taxon>
        <taxon>Micromonosporales</taxon>
        <taxon>Micromonosporaceae</taxon>
        <taxon>Actinoplanes</taxon>
    </lineage>
</organism>
<evidence type="ECO:0000313" key="3">
    <source>
        <dbReference type="Proteomes" id="UP000629619"/>
    </source>
</evidence>
<dbReference type="Proteomes" id="UP000629619">
    <property type="component" value="Unassembled WGS sequence"/>
</dbReference>
<feature type="chain" id="PRO_5037104471" evidence="1">
    <location>
        <begin position="37"/>
        <end position="160"/>
    </location>
</feature>
<proteinExistence type="predicted"/>
<evidence type="ECO:0000256" key="1">
    <source>
        <dbReference type="SAM" id="SignalP"/>
    </source>
</evidence>
<sequence>MSDNSRRTIRTVALRGAMALTVGLGLVAVGAPPAAAAVTDAAPGVTAAAAGNARTKSVTVRRSGGFTGATQLFMVDRATEGRQAATVLTVTATRRFRSLDSQYLPADPCCDRFGYEVVVRYHDGSVKTVTTVADTAGTPQVLTDVIQLVTQVGVPVPTDA</sequence>
<dbReference type="AlphaFoldDB" id="A0A919N6G0"/>
<dbReference type="PROSITE" id="PS51318">
    <property type="entry name" value="TAT"/>
    <property type="match status" value="1"/>
</dbReference>
<keyword evidence="3" id="KW-1185">Reference proteome</keyword>
<dbReference type="InterPro" id="IPR006311">
    <property type="entry name" value="TAT_signal"/>
</dbReference>
<evidence type="ECO:0000313" key="2">
    <source>
        <dbReference type="EMBL" id="GIF05246.1"/>
    </source>
</evidence>
<reference evidence="2" key="1">
    <citation type="submission" date="2021-01" db="EMBL/GenBank/DDBJ databases">
        <title>Whole genome shotgun sequence of Actinoplanes siamensis NBRC 109076.</title>
        <authorList>
            <person name="Komaki H."/>
            <person name="Tamura T."/>
        </authorList>
    </citation>
    <scope>NUCLEOTIDE SEQUENCE</scope>
    <source>
        <strain evidence="2">NBRC 109076</strain>
    </source>
</reference>
<comment type="caution">
    <text evidence="2">The sequence shown here is derived from an EMBL/GenBank/DDBJ whole genome shotgun (WGS) entry which is preliminary data.</text>
</comment>
<dbReference type="RefSeq" id="WP_203679859.1">
    <property type="nucleotide sequence ID" value="NZ_BOMW01000025.1"/>
</dbReference>
<protein>
    <submittedName>
        <fullName evidence="2">Uncharacterized protein</fullName>
    </submittedName>
</protein>
<accession>A0A919N6G0</accession>
<name>A0A919N6G0_9ACTN</name>
<gene>
    <name evidence="2" type="ORF">Asi03nite_27840</name>
</gene>
<dbReference type="EMBL" id="BOMW01000025">
    <property type="protein sequence ID" value="GIF05246.1"/>
    <property type="molecule type" value="Genomic_DNA"/>
</dbReference>
<feature type="signal peptide" evidence="1">
    <location>
        <begin position="1"/>
        <end position="36"/>
    </location>
</feature>
<keyword evidence="1" id="KW-0732">Signal</keyword>